<evidence type="ECO:0000313" key="2">
    <source>
        <dbReference type="Proteomes" id="UP000054776"/>
    </source>
</evidence>
<proteinExistence type="predicted"/>
<dbReference type="AlphaFoldDB" id="A0A0V1B7Z1"/>
<dbReference type="InParanoid" id="A0A0V1B7Z1"/>
<name>A0A0V1B7Z1_TRISP</name>
<evidence type="ECO:0000313" key="1">
    <source>
        <dbReference type="EMBL" id="KRY33089.1"/>
    </source>
</evidence>
<gene>
    <name evidence="1" type="ORF">T01_16248</name>
</gene>
<protein>
    <submittedName>
        <fullName evidence="1">Uncharacterized protein</fullName>
    </submittedName>
</protein>
<organism evidence="1 2">
    <name type="scientific">Trichinella spiralis</name>
    <name type="common">Trichina worm</name>
    <dbReference type="NCBI Taxonomy" id="6334"/>
    <lineage>
        <taxon>Eukaryota</taxon>
        <taxon>Metazoa</taxon>
        <taxon>Ecdysozoa</taxon>
        <taxon>Nematoda</taxon>
        <taxon>Enoplea</taxon>
        <taxon>Dorylaimia</taxon>
        <taxon>Trichinellida</taxon>
        <taxon>Trichinellidae</taxon>
        <taxon>Trichinella</taxon>
    </lineage>
</organism>
<sequence length="161" mass="18323">MPEFQIYFNVVSDFCLLCLFAHNETSIDFPPSFTFPRQLNKKVNLISRYNFEVVATYALSLHGFPVLHLFPNKRSYFFICKFLSTVKQAVTMTSFIRPTCLIDSYINHTLTLETSSPSSPPRTSISGPNSVTHPYYLLTHSLSQSNYYKIAAGNVPLSCFL</sequence>
<dbReference type="Proteomes" id="UP000054776">
    <property type="component" value="Unassembled WGS sequence"/>
</dbReference>
<reference evidence="1 2" key="1">
    <citation type="submission" date="2015-01" db="EMBL/GenBank/DDBJ databases">
        <title>Evolution of Trichinella species and genotypes.</title>
        <authorList>
            <person name="Korhonen P.K."/>
            <person name="Edoardo P."/>
            <person name="Giuseppe L.R."/>
            <person name="Gasser R.B."/>
        </authorList>
    </citation>
    <scope>NUCLEOTIDE SEQUENCE [LARGE SCALE GENOMIC DNA]</scope>
    <source>
        <strain evidence="1">ISS3</strain>
    </source>
</reference>
<comment type="caution">
    <text evidence="1">The sequence shown here is derived from an EMBL/GenBank/DDBJ whole genome shotgun (WGS) entry which is preliminary data.</text>
</comment>
<dbReference type="OrthoDB" id="5926186at2759"/>
<keyword evidence="2" id="KW-1185">Reference proteome</keyword>
<accession>A0A0V1B7Z1</accession>
<dbReference type="EMBL" id="JYDH01000087">
    <property type="protein sequence ID" value="KRY33089.1"/>
    <property type="molecule type" value="Genomic_DNA"/>
</dbReference>